<dbReference type="OrthoDB" id="6626316at2"/>
<protein>
    <submittedName>
        <fullName evidence="1">Uncharacterized protein</fullName>
    </submittedName>
</protein>
<dbReference type="AlphaFoldDB" id="A0A420ENV7"/>
<dbReference type="Proteomes" id="UP000286482">
    <property type="component" value="Unassembled WGS sequence"/>
</dbReference>
<gene>
    <name evidence="1" type="ORF">DBZ36_01110</name>
</gene>
<name>A0A420ENV7_9ALTE</name>
<evidence type="ECO:0000313" key="1">
    <source>
        <dbReference type="EMBL" id="RKF22276.1"/>
    </source>
</evidence>
<reference evidence="1 2" key="1">
    <citation type="submission" date="2018-09" db="EMBL/GenBank/DDBJ databases">
        <authorList>
            <person name="Wang Z."/>
        </authorList>
    </citation>
    <scope>NUCLEOTIDE SEQUENCE [LARGE SCALE GENOMIC DNA]</scope>
    <source>
        <strain evidence="1 2">ALS 81</strain>
    </source>
</reference>
<dbReference type="EMBL" id="RAQO01000001">
    <property type="protein sequence ID" value="RKF22276.1"/>
    <property type="molecule type" value="Genomic_DNA"/>
</dbReference>
<keyword evidence="2" id="KW-1185">Reference proteome</keyword>
<proteinExistence type="predicted"/>
<evidence type="ECO:0000313" key="2">
    <source>
        <dbReference type="Proteomes" id="UP000286482"/>
    </source>
</evidence>
<organism evidence="1 2">
    <name type="scientific">Alginatibacterium sediminis</name>
    <dbReference type="NCBI Taxonomy" id="2164068"/>
    <lineage>
        <taxon>Bacteria</taxon>
        <taxon>Pseudomonadati</taxon>
        <taxon>Pseudomonadota</taxon>
        <taxon>Gammaproteobacteria</taxon>
        <taxon>Alteromonadales</taxon>
        <taxon>Alteromonadaceae</taxon>
        <taxon>Alginatibacterium</taxon>
    </lineage>
</organism>
<comment type="caution">
    <text evidence="1">The sequence shown here is derived from an EMBL/GenBank/DDBJ whole genome shotgun (WGS) entry which is preliminary data.</text>
</comment>
<dbReference type="RefSeq" id="WP_120353078.1">
    <property type="nucleotide sequence ID" value="NZ_RAQO01000001.1"/>
</dbReference>
<sequence length="255" mass="29307">MSKVIRLPEKTYKRLERHSVGFETPVQVIEKMINYYESMETCDEVQYECLDLELLEKAFERVFEVKPRKFGQKSNPISGFSDDAKGVQWNIGLVAATNNIKLGINLEGMSYSNTWPISRFIENELQTGDLIKRFPLKDVAVRFDRDAWQVSSRLPIEEKTILREKISCISDAQWKESLVAGLNCLDADRKYKGRTKQNVTLIPSGRLLEREVSPHISFKLKLVPEENTLDSLCEAISEGRSKLTSLYDYIKKTSS</sequence>
<accession>A0A420ENV7</accession>